<evidence type="ECO:0000256" key="4">
    <source>
        <dbReference type="ARBA" id="ARBA00023212"/>
    </source>
</evidence>
<feature type="domain" description="EF-hand" evidence="7">
    <location>
        <begin position="8"/>
        <end position="43"/>
    </location>
</feature>
<feature type="coiled-coil region" evidence="5">
    <location>
        <begin position="955"/>
        <end position="1098"/>
    </location>
</feature>
<feature type="compositionally biased region" description="Low complexity" evidence="6">
    <location>
        <begin position="1156"/>
        <end position="1167"/>
    </location>
</feature>
<feature type="region of interest" description="Disordered" evidence="6">
    <location>
        <begin position="157"/>
        <end position="195"/>
    </location>
</feature>
<evidence type="ECO:0000313" key="9">
    <source>
        <dbReference type="Proteomes" id="UP000472264"/>
    </source>
</evidence>
<proteinExistence type="predicted"/>
<dbReference type="PROSITE" id="PS50222">
    <property type="entry name" value="EF_HAND_2"/>
    <property type="match status" value="1"/>
</dbReference>
<evidence type="ECO:0000313" key="8">
    <source>
        <dbReference type="Ensembl" id="ENSENLP00000011609.1"/>
    </source>
</evidence>
<feature type="region of interest" description="Disordered" evidence="6">
    <location>
        <begin position="560"/>
        <end position="598"/>
    </location>
</feature>
<comment type="subcellular location">
    <subcellularLocation>
        <location evidence="1">Cytoplasm</location>
        <location evidence="1">Cytoskeleton</location>
        <location evidence="1">Microtubule organizing center</location>
        <location evidence="1">Centrosome</location>
    </subcellularLocation>
</comment>
<evidence type="ECO:0000256" key="2">
    <source>
        <dbReference type="ARBA" id="ARBA00022490"/>
    </source>
</evidence>
<dbReference type="PANTHER" id="PTHR18905">
    <property type="entry name" value="NINEIN"/>
    <property type="match status" value="1"/>
</dbReference>
<dbReference type="SUPFAM" id="SSF47473">
    <property type="entry name" value="EF-hand"/>
    <property type="match status" value="1"/>
</dbReference>
<evidence type="ECO:0000256" key="1">
    <source>
        <dbReference type="ARBA" id="ARBA00004300"/>
    </source>
</evidence>
<dbReference type="InterPro" id="IPR011992">
    <property type="entry name" value="EF-hand-dom_pair"/>
</dbReference>
<dbReference type="GO" id="GO:0005813">
    <property type="term" value="C:centrosome"/>
    <property type="evidence" value="ECO:0007669"/>
    <property type="project" value="UniProtKB-SubCell"/>
</dbReference>
<evidence type="ECO:0000256" key="6">
    <source>
        <dbReference type="SAM" id="MobiDB-lite"/>
    </source>
</evidence>
<dbReference type="Ensembl" id="ENSENLT00000012113.1">
    <property type="protein sequence ID" value="ENSENLP00000011609.1"/>
    <property type="gene ID" value="ENSENLG00000005592.1"/>
</dbReference>
<feature type="compositionally biased region" description="Basic and acidic residues" evidence="6">
    <location>
        <begin position="161"/>
        <end position="171"/>
    </location>
</feature>
<dbReference type="AlphaFoldDB" id="A0A665TX41"/>
<keyword evidence="9" id="KW-1185">Reference proteome</keyword>
<reference evidence="8" key="1">
    <citation type="submission" date="2021-04" db="EMBL/GenBank/DDBJ databases">
        <authorList>
            <consortium name="Wellcome Sanger Institute Data Sharing"/>
        </authorList>
    </citation>
    <scope>NUCLEOTIDE SEQUENCE [LARGE SCALE GENOMIC DNA]</scope>
</reference>
<feature type="coiled-coil region" evidence="5">
    <location>
        <begin position="878"/>
        <end position="912"/>
    </location>
</feature>
<evidence type="ECO:0000256" key="5">
    <source>
        <dbReference type="SAM" id="Coils"/>
    </source>
</evidence>
<dbReference type="GO" id="GO:0034454">
    <property type="term" value="P:microtubule anchoring at centrosome"/>
    <property type="evidence" value="ECO:0007669"/>
    <property type="project" value="TreeGrafter"/>
</dbReference>
<keyword evidence="3" id="KW-0597">Phosphoprotein</keyword>
<dbReference type="Proteomes" id="UP000472264">
    <property type="component" value="Chromosome 15"/>
</dbReference>
<evidence type="ECO:0000259" key="7">
    <source>
        <dbReference type="PROSITE" id="PS50222"/>
    </source>
</evidence>
<evidence type="ECO:0000256" key="3">
    <source>
        <dbReference type="ARBA" id="ARBA00022553"/>
    </source>
</evidence>
<feature type="region of interest" description="Disordered" evidence="6">
    <location>
        <begin position="815"/>
        <end position="836"/>
    </location>
</feature>
<keyword evidence="2" id="KW-0963">Cytoplasm</keyword>
<feature type="coiled-coil region" evidence="5">
    <location>
        <begin position="679"/>
        <end position="713"/>
    </location>
</feature>
<keyword evidence="4" id="KW-0206">Cytoskeleton</keyword>
<protein>
    <recommendedName>
        <fullName evidence="7">EF-hand domain-containing protein</fullName>
    </recommendedName>
</protein>
<feature type="region of interest" description="Disordered" evidence="6">
    <location>
        <begin position="1151"/>
        <end position="1175"/>
    </location>
</feature>
<dbReference type="GO" id="GO:0005509">
    <property type="term" value="F:calcium ion binding"/>
    <property type="evidence" value="ECO:0007669"/>
    <property type="project" value="InterPro"/>
</dbReference>
<sequence length="1278" mass="146641">MDEADHSHYVAQLKAEFDSCDTTSTGFLDREELTVLCQKLQLDAHLPLILDTLLGERTYTRVNFEEFKDGFVAVLSRSLDFSTSDDESSYLEPVSPEEVEPIFVKGTKHYGQNSCSDSKLNAAVTCDSEDSPLTRTEATDSSPPGVCRAKLRQSMSLDSVESLKSDEEVGNQRENIQPEFPSKADPQEDVEQSVNGGGGSGVHVMMTTYEHGLQQHNTEGLDLLLRKLDANLDGRVSNRNFQCFGSNPLSCSTPVQPAEQQRTLHRSQSLLEECSARSTSPSLLTAAVGQRIFSQLDDGSGCTKPERVVALWTEEGILNSRDILQTLDFSLEERISLEDLTLALDNELLVSGNGIHQAALISYKNEIQHLQVVAEQACKERDKVKADLDLANQRNLQLIGEVDDRNANMELLNQKMIRDLEQDFRDRLTALRSQSEQDSEALLQQVERERNNLQKELQLLRGQEAELQEELSSATKECRHLEDELTVVKLKLTDAENLVNKLQSDLDQLLHDKFGSLDPAGAGLGHDERFTEIIKEYELQCRELQDKNDELSTELELLKGQRGDRKTKRAAAESTALSCTEQRTDSAESDSGDLDMKCNSSPRVKKKLLPADKTTLCSLDSVSGPAVSIQTELALEQLKQIHNQDLQQLHIQLETQVNYYERSLERMRQSMEVERKDIAQAFKLEISELEEQKAQAEQQVKQLKEALDKLHTEIQHGGRGGQGWSNEQERRMQWEQAELEQNFAREISNLVQRLSAEKEQLQAEMKLKMDQEVMLVRTQLEEVRSEKGALQERLSILQQEIQNLEDDIAKKRRKLEGMEREHERSREEEERLHKENSKYREEVLDLSSRNLQLSNDNAELSAHLHGERESVSMLQERLAAMSKELQEGDDAIRQLQDTVMQQEKEKLQQQAVWTQERQVLERQLSSCKDKLSHLSEVETELKSVILRQKWLEEDKAKLLREADDRNNKVEKLQQSVLSLELEAELLRSQLNTSNQHKLGHSQEVTELQKKLQDTHNTVKEFETKIRKLMKEKEDLCQAMEEQEEKAAITLQEETQRLRIQNQDLQCKLSELQIQGLEVQKLTQEQLNLKTKLSELEKSQTQAKNRAMRTDTAFSVVQMQHFRQLQERQEQEGDGLRERMDHLQSRLLEEQRRSQQLEETLTQQAQQSNSQMSVKQDQYDKAMASLHLRMEDLEIKLKGVQLALQEKVQQLKEQLVKNNKSNKLLKDLYVENSQLMKALQVTEQRQKNAEKRNYLLEDKVKALNKLLREIVPASLPRSC</sequence>
<keyword evidence="5" id="KW-0175">Coiled coil</keyword>
<name>A0A665TX41_ECHNA</name>
<dbReference type="PANTHER" id="PTHR18905:SF12">
    <property type="entry name" value="NINEIN-LIKE PROTEIN"/>
    <property type="match status" value="1"/>
</dbReference>
<reference evidence="8" key="3">
    <citation type="submission" date="2025-09" db="UniProtKB">
        <authorList>
            <consortium name="Ensembl"/>
        </authorList>
    </citation>
    <scope>IDENTIFICATION</scope>
</reference>
<reference evidence="8" key="2">
    <citation type="submission" date="2025-08" db="UniProtKB">
        <authorList>
            <consortium name="Ensembl"/>
        </authorList>
    </citation>
    <scope>IDENTIFICATION</scope>
</reference>
<accession>A0A665TX41</accession>
<organism evidence="8 9">
    <name type="scientific">Echeneis naucrates</name>
    <name type="common">Live sharksucker</name>
    <dbReference type="NCBI Taxonomy" id="173247"/>
    <lineage>
        <taxon>Eukaryota</taxon>
        <taxon>Metazoa</taxon>
        <taxon>Chordata</taxon>
        <taxon>Craniata</taxon>
        <taxon>Vertebrata</taxon>
        <taxon>Euteleostomi</taxon>
        <taxon>Actinopterygii</taxon>
        <taxon>Neopterygii</taxon>
        <taxon>Teleostei</taxon>
        <taxon>Neoteleostei</taxon>
        <taxon>Acanthomorphata</taxon>
        <taxon>Carangaria</taxon>
        <taxon>Carangiformes</taxon>
        <taxon>Echeneidae</taxon>
        <taxon>Echeneis</taxon>
    </lineage>
</organism>
<dbReference type="InterPro" id="IPR002048">
    <property type="entry name" value="EF_hand_dom"/>
</dbReference>
<gene>
    <name evidence="8" type="primary">ninl</name>
</gene>